<sequence length="497" mass="55338">MTKIAGVSRKLAQRLKGGKQESALDNDITKRQKYPYCTVYMFHCKKAVMKFPRYEATMANKMEKSSAAAAAESRVLNLKSSPVKEPIPIKPQCPPAGVTTALLSLNNNTRAVHNKENSTSREHDRILDEGLEDSGYLSLQNSHIDDHHGDTEDEHIQAKPTVTKLSSSAATHQEKAISPNNSPSKCKGRTDSNPLVTASTPVDCRRRAAYSLSSTPSDHHNDPNLPILNFQRAVCEELANCYKKNKRYDWSIVTKVAEDHLLDRVIGGQMGREYVDIFSCLLSRNMRSILINILALLGDMDLISCRKVSKTWRKIIGEDTAALSRCQRAEQALRESKSSFSERSCSLTRDVAVSRVVLSCMQTLSSSSTPSSSSSSSSSSTPGCRINRLNTHSQKHRQAKNQCTRFNEYVQAASSLKQHESLRSCKRCGSPATHLPEVQRATCTRSSCLFDFCTHCQEAYHDSTPCRVVQPRPYFTTPKTTPIIPGSARSKRNIRRL</sequence>
<evidence type="ECO:0000313" key="16">
    <source>
        <dbReference type="EMBL" id="TDH01525.1"/>
    </source>
</evidence>
<evidence type="ECO:0000256" key="7">
    <source>
        <dbReference type="ARBA" id="ARBA00022771"/>
    </source>
</evidence>
<dbReference type="STRING" id="8167.A0A484CHU0"/>
<feature type="region of interest" description="Disordered" evidence="14">
    <location>
        <begin position="364"/>
        <end position="397"/>
    </location>
</feature>
<evidence type="ECO:0000256" key="11">
    <source>
        <dbReference type="ARBA" id="ARBA00023242"/>
    </source>
</evidence>
<dbReference type="PANTHER" id="PTHR15493">
    <property type="entry name" value="F-BOX ONLY PROTEIN 5 AND 43"/>
    <property type="match status" value="1"/>
</dbReference>
<keyword evidence="7 13" id="KW-0863">Zinc-finger</keyword>
<evidence type="ECO:0000256" key="13">
    <source>
        <dbReference type="PROSITE-ProRule" id="PRU01220"/>
    </source>
</evidence>
<evidence type="ECO:0000256" key="3">
    <source>
        <dbReference type="ARBA" id="ARBA00004906"/>
    </source>
</evidence>
<proteinExistence type="predicted"/>
<dbReference type="FunFam" id="2.20.25.20:FF:000006">
    <property type="entry name" value="F-box only protein 5"/>
    <property type="match status" value="1"/>
</dbReference>
<organism evidence="16 17">
    <name type="scientific">Perca flavescens</name>
    <name type="common">American yellow perch</name>
    <name type="synonym">Morone flavescens</name>
    <dbReference type="NCBI Taxonomy" id="8167"/>
    <lineage>
        <taxon>Eukaryota</taxon>
        <taxon>Metazoa</taxon>
        <taxon>Chordata</taxon>
        <taxon>Craniata</taxon>
        <taxon>Vertebrata</taxon>
        <taxon>Euteleostomi</taxon>
        <taxon>Actinopterygii</taxon>
        <taxon>Neopterygii</taxon>
        <taxon>Teleostei</taxon>
        <taxon>Neoteleostei</taxon>
        <taxon>Acanthomorphata</taxon>
        <taxon>Eupercaria</taxon>
        <taxon>Perciformes</taxon>
        <taxon>Percoidei</taxon>
        <taxon>Percidae</taxon>
        <taxon>Percinae</taxon>
        <taxon>Perca</taxon>
    </lineage>
</organism>
<dbReference type="GO" id="GO:0045835">
    <property type="term" value="P:negative regulation of meiotic nuclear division"/>
    <property type="evidence" value="ECO:0007669"/>
    <property type="project" value="InterPro"/>
</dbReference>
<dbReference type="SUPFAM" id="SSF81383">
    <property type="entry name" value="F-box domain"/>
    <property type="match status" value="1"/>
</dbReference>
<evidence type="ECO:0000259" key="15">
    <source>
        <dbReference type="PROSITE" id="PS51872"/>
    </source>
</evidence>
<dbReference type="InterPro" id="IPR044064">
    <property type="entry name" value="ZF_ZBR"/>
</dbReference>
<feature type="region of interest" description="Disordered" evidence="14">
    <location>
        <begin position="163"/>
        <end position="198"/>
    </location>
</feature>
<evidence type="ECO:0000256" key="2">
    <source>
        <dbReference type="ARBA" id="ARBA00004496"/>
    </source>
</evidence>
<dbReference type="GO" id="GO:0016567">
    <property type="term" value="P:protein ubiquitination"/>
    <property type="evidence" value="ECO:0007669"/>
    <property type="project" value="UniProtKB-UniPathway"/>
</dbReference>
<gene>
    <name evidence="16" type="ORF">EPR50_G00180840</name>
</gene>
<evidence type="ECO:0000313" key="17">
    <source>
        <dbReference type="Proteomes" id="UP000295070"/>
    </source>
</evidence>
<dbReference type="InterPro" id="IPR047147">
    <property type="entry name" value="FBX5_43"/>
</dbReference>
<feature type="region of interest" description="Disordered" evidence="14">
    <location>
        <begin position="477"/>
        <end position="497"/>
    </location>
</feature>
<dbReference type="CDD" id="cd20348">
    <property type="entry name" value="BRcat_RBR_EMI"/>
    <property type="match status" value="1"/>
</dbReference>
<dbReference type="SMART" id="SM00647">
    <property type="entry name" value="IBR"/>
    <property type="match status" value="1"/>
</dbReference>
<dbReference type="Pfam" id="PF00646">
    <property type="entry name" value="F-box"/>
    <property type="match status" value="1"/>
</dbReference>
<keyword evidence="6" id="KW-0479">Metal-binding</keyword>
<dbReference type="GO" id="GO:0008270">
    <property type="term" value="F:zinc ion binding"/>
    <property type="evidence" value="ECO:0007669"/>
    <property type="project" value="UniProtKB-KW"/>
</dbReference>
<keyword evidence="10" id="KW-0862">Zinc</keyword>
<evidence type="ECO:0000256" key="8">
    <source>
        <dbReference type="ARBA" id="ARBA00022776"/>
    </source>
</evidence>
<evidence type="ECO:0000256" key="9">
    <source>
        <dbReference type="ARBA" id="ARBA00022786"/>
    </source>
</evidence>
<dbReference type="UniPathway" id="UPA00143"/>
<dbReference type="AlphaFoldDB" id="A0A484CHU0"/>
<feature type="domain" description="ZBR-type" evidence="15">
    <location>
        <begin position="421"/>
        <end position="469"/>
    </location>
</feature>
<keyword evidence="5" id="KW-0132">Cell division</keyword>
<keyword evidence="12" id="KW-0131">Cell cycle</keyword>
<dbReference type="InterPro" id="IPR001810">
    <property type="entry name" value="F-box_dom"/>
</dbReference>
<comment type="subcellular location">
    <subcellularLocation>
        <location evidence="2">Cytoplasm</location>
    </subcellularLocation>
    <subcellularLocation>
        <location evidence="1">Nucleus</location>
    </subcellularLocation>
</comment>
<dbReference type="Proteomes" id="UP000295070">
    <property type="component" value="Chromosome 17"/>
</dbReference>
<evidence type="ECO:0000256" key="10">
    <source>
        <dbReference type="ARBA" id="ARBA00022833"/>
    </source>
</evidence>
<comment type="caution">
    <text evidence="16">The sequence shown here is derived from an EMBL/GenBank/DDBJ whole genome shotgun (WGS) entry which is preliminary data.</text>
</comment>
<reference evidence="16 17" key="1">
    <citation type="submission" date="2019-01" db="EMBL/GenBank/DDBJ databases">
        <title>A chromosome-scale genome assembly of the yellow perch, Perca flavescens.</title>
        <authorList>
            <person name="Feron R."/>
            <person name="Morvezen R."/>
            <person name="Bestin A."/>
            <person name="Haffray P."/>
            <person name="Klopp C."/>
            <person name="Zahm M."/>
            <person name="Cabau C."/>
            <person name="Roques C."/>
            <person name="Donnadieu C."/>
            <person name="Bouchez O."/>
            <person name="Christie M."/>
            <person name="Larson W."/>
            <person name="Guiguen Y."/>
        </authorList>
    </citation>
    <scope>NUCLEOTIDE SEQUENCE [LARGE SCALE GENOMIC DNA]</scope>
    <source>
        <strain evidence="16">YP-PL-M2</strain>
        <tissue evidence="16">Blood</tissue>
    </source>
</reference>
<keyword evidence="9" id="KW-0833">Ubl conjugation pathway</keyword>
<evidence type="ECO:0000256" key="12">
    <source>
        <dbReference type="ARBA" id="ARBA00023306"/>
    </source>
</evidence>
<dbReference type="InterPro" id="IPR002867">
    <property type="entry name" value="IBR_dom"/>
</dbReference>
<dbReference type="SUPFAM" id="SSF57850">
    <property type="entry name" value="RING/U-box"/>
    <property type="match status" value="1"/>
</dbReference>
<keyword evidence="8" id="KW-0498">Mitosis</keyword>
<accession>A0A484CHU0</accession>
<dbReference type="GO" id="GO:0051301">
    <property type="term" value="P:cell division"/>
    <property type="evidence" value="ECO:0007669"/>
    <property type="project" value="UniProtKB-KW"/>
</dbReference>
<dbReference type="PANTHER" id="PTHR15493:SF8">
    <property type="entry name" value="F-BOX ONLY PROTEIN 5"/>
    <property type="match status" value="1"/>
</dbReference>
<dbReference type="GO" id="GO:0007088">
    <property type="term" value="P:regulation of mitotic nuclear division"/>
    <property type="evidence" value="ECO:0007669"/>
    <property type="project" value="InterPro"/>
</dbReference>
<dbReference type="InterPro" id="IPR036047">
    <property type="entry name" value="F-box-like_dom_sf"/>
</dbReference>
<dbReference type="GO" id="GO:0005634">
    <property type="term" value="C:nucleus"/>
    <property type="evidence" value="ECO:0007669"/>
    <property type="project" value="UniProtKB-SubCell"/>
</dbReference>
<protein>
    <recommendedName>
        <fullName evidence="15">ZBR-type domain-containing protein</fullName>
    </recommendedName>
</protein>
<keyword evidence="4" id="KW-0963">Cytoplasm</keyword>
<evidence type="ECO:0000256" key="14">
    <source>
        <dbReference type="SAM" id="MobiDB-lite"/>
    </source>
</evidence>
<evidence type="ECO:0000256" key="5">
    <source>
        <dbReference type="ARBA" id="ARBA00022618"/>
    </source>
</evidence>
<evidence type="ECO:0000256" key="1">
    <source>
        <dbReference type="ARBA" id="ARBA00004123"/>
    </source>
</evidence>
<dbReference type="EMBL" id="SCKG01000017">
    <property type="protein sequence ID" value="TDH01525.1"/>
    <property type="molecule type" value="Genomic_DNA"/>
</dbReference>
<comment type="pathway">
    <text evidence="3">Protein modification; protein ubiquitination.</text>
</comment>
<dbReference type="PROSITE" id="PS51872">
    <property type="entry name" value="ZF_ZBR"/>
    <property type="match status" value="1"/>
</dbReference>
<name>A0A484CHU0_PERFV</name>
<keyword evidence="11" id="KW-0539">Nucleus</keyword>
<dbReference type="GO" id="GO:0005737">
    <property type="term" value="C:cytoplasm"/>
    <property type="evidence" value="ECO:0007669"/>
    <property type="project" value="UniProtKB-SubCell"/>
</dbReference>
<dbReference type="Gene3D" id="2.20.25.20">
    <property type="match status" value="1"/>
</dbReference>
<keyword evidence="17" id="KW-1185">Reference proteome</keyword>
<evidence type="ECO:0000256" key="6">
    <source>
        <dbReference type="ARBA" id="ARBA00022723"/>
    </source>
</evidence>
<evidence type="ECO:0000256" key="4">
    <source>
        <dbReference type="ARBA" id="ARBA00022490"/>
    </source>
</evidence>
<feature type="compositionally biased region" description="Low complexity" evidence="14">
    <location>
        <begin position="365"/>
        <end position="382"/>
    </location>
</feature>